<gene>
    <name evidence="1" type="ORF">F5148DRAFT_975923</name>
</gene>
<organism evidence="1 2">
    <name type="scientific">Russula earlei</name>
    <dbReference type="NCBI Taxonomy" id="71964"/>
    <lineage>
        <taxon>Eukaryota</taxon>
        <taxon>Fungi</taxon>
        <taxon>Dikarya</taxon>
        <taxon>Basidiomycota</taxon>
        <taxon>Agaricomycotina</taxon>
        <taxon>Agaricomycetes</taxon>
        <taxon>Russulales</taxon>
        <taxon>Russulaceae</taxon>
        <taxon>Russula</taxon>
    </lineage>
</organism>
<reference evidence="1" key="1">
    <citation type="submission" date="2021-03" db="EMBL/GenBank/DDBJ databases">
        <title>Evolutionary priming and transition to the ectomycorrhizal habit in an iconic lineage of mushroom-forming fungi: is preadaptation a requirement?</title>
        <authorList>
            <consortium name="DOE Joint Genome Institute"/>
            <person name="Looney B.P."/>
            <person name="Miyauchi S."/>
            <person name="Morin E."/>
            <person name="Drula E."/>
            <person name="Courty P.E."/>
            <person name="Chicoki N."/>
            <person name="Fauchery L."/>
            <person name="Kohler A."/>
            <person name="Kuo A."/>
            <person name="LaButti K."/>
            <person name="Pangilinan J."/>
            <person name="Lipzen A."/>
            <person name="Riley R."/>
            <person name="Andreopoulos W."/>
            <person name="He G."/>
            <person name="Johnson J."/>
            <person name="Barry K.W."/>
            <person name="Grigoriev I.V."/>
            <person name="Nagy L."/>
            <person name="Hibbett D."/>
            <person name="Henrissat B."/>
            <person name="Matheny P.B."/>
            <person name="Labbe J."/>
            <person name="Martin A.F."/>
        </authorList>
    </citation>
    <scope>NUCLEOTIDE SEQUENCE</scope>
    <source>
        <strain evidence="1">BPL698</strain>
    </source>
</reference>
<evidence type="ECO:0000313" key="1">
    <source>
        <dbReference type="EMBL" id="KAI9510949.1"/>
    </source>
</evidence>
<accession>A0ACC0UGU7</accession>
<protein>
    <submittedName>
        <fullName evidence="1">Uncharacterized protein</fullName>
    </submittedName>
</protein>
<proteinExistence type="predicted"/>
<feature type="non-terminal residue" evidence="1">
    <location>
        <position position="1"/>
    </location>
</feature>
<name>A0ACC0UGU7_9AGAM</name>
<dbReference type="EMBL" id="JAGFNK010000030">
    <property type="protein sequence ID" value="KAI9510949.1"/>
    <property type="molecule type" value="Genomic_DNA"/>
</dbReference>
<sequence>DWTPIKFPYPTVAPIIEVLDQIPPRPYRPYKSGQYHVTMGIRSMDWDSWIELDRDFPAYYRLRAARLASPRGPKLYCTLPDRPSLVQGGADAARELVHELAGFLVARYPGVYRATRRDGDNEIVAVEILPVGVTHDLETEDPIVVAAMLTQDDLAIMIEGRDGLYYLQAGAILLPVGSWRLEDKVGLPLDAVHKSGHVPHYEEKLQPSLTRFFRRLSPSTPVERRNWLIQVLPPTPAPEPSSPLEELAWAEGTYGPEDMFGSVPRPEPPEPRPERMRLRVERQTLRRLPRSGAIVFTIRVYLTPLVELGPGEAGRLAAAIRGVKEQEVVYRHRRQSTFEDAALEWLDGQHRDEVQRGLAKM</sequence>
<dbReference type="Proteomes" id="UP001207468">
    <property type="component" value="Unassembled WGS sequence"/>
</dbReference>
<comment type="caution">
    <text evidence="1">The sequence shown here is derived from an EMBL/GenBank/DDBJ whole genome shotgun (WGS) entry which is preliminary data.</text>
</comment>
<evidence type="ECO:0000313" key="2">
    <source>
        <dbReference type="Proteomes" id="UP001207468"/>
    </source>
</evidence>
<keyword evidence="2" id="KW-1185">Reference proteome</keyword>